<feature type="non-terminal residue" evidence="1">
    <location>
        <position position="1"/>
    </location>
</feature>
<reference evidence="1" key="1">
    <citation type="journal article" date="2014" name="Front. Microbiol.">
        <title>High frequency of phylogenetically diverse reductive dehalogenase-homologous genes in deep subseafloor sedimentary metagenomes.</title>
        <authorList>
            <person name="Kawai M."/>
            <person name="Futagami T."/>
            <person name="Toyoda A."/>
            <person name="Takaki Y."/>
            <person name="Nishi S."/>
            <person name="Hori S."/>
            <person name="Arai W."/>
            <person name="Tsubouchi T."/>
            <person name="Morono Y."/>
            <person name="Uchiyama I."/>
            <person name="Ito T."/>
            <person name="Fujiyama A."/>
            <person name="Inagaki F."/>
            <person name="Takami H."/>
        </authorList>
    </citation>
    <scope>NUCLEOTIDE SEQUENCE</scope>
    <source>
        <strain evidence="1">Expedition CK06-06</strain>
    </source>
</reference>
<dbReference type="EMBL" id="BARU01022807">
    <property type="protein sequence ID" value="GAH47628.1"/>
    <property type="molecule type" value="Genomic_DNA"/>
</dbReference>
<comment type="caution">
    <text evidence="1">The sequence shown here is derived from an EMBL/GenBank/DDBJ whole genome shotgun (WGS) entry which is preliminary data.</text>
</comment>
<sequence length="72" mass="8165">KQSFCRLQLIWADGGYAGKLVNWAKEACQWILEIVKRNDEVKGFHVLPRLGLLSEHWPGSDAIADSVKIMKV</sequence>
<gene>
    <name evidence="1" type="ORF">S03H2_37098</name>
</gene>
<evidence type="ECO:0000313" key="1">
    <source>
        <dbReference type="EMBL" id="GAH47628.1"/>
    </source>
</evidence>
<accession>X1HQS0</accession>
<proteinExistence type="predicted"/>
<protein>
    <submittedName>
        <fullName evidence="1">Uncharacterized protein</fullName>
    </submittedName>
</protein>
<organism evidence="1">
    <name type="scientific">marine sediment metagenome</name>
    <dbReference type="NCBI Taxonomy" id="412755"/>
    <lineage>
        <taxon>unclassified sequences</taxon>
        <taxon>metagenomes</taxon>
        <taxon>ecological metagenomes</taxon>
    </lineage>
</organism>
<dbReference type="AlphaFoldDB" id="X1HQS0"/>
<name>X1HQS0_9ZZZZ</name>